<sequence length="201" mass="21752">MTRQFKFVDHLSNTCTVVAGTIVLTLSIVSATGNAQTAPKIQEPEYANSFFRSEADGTLIPLERKPVTIGMKTKALGFGGADATYQIQEEHSPVRVKAGTPLNLVVRLEKQDVDPATQVLLYTLKIEKGQRKLLINGVGAFGIHSKSDLATKQSQLTFLKYGQASLKIEPQTPLSPGEYAVVVQSQNPQITAYCFGVDAAN</sequence>
<dbReference type="Proteomes" id="UP000182427">
    <property type="component" value="Chromosome I"/>
</dbReference>
<evidence type="ECO:0000313" key="2">
    <source>
        <dbReference type="Proteomes" id="UP000182427"/>
    </source>
</evidence>
<dbReference type="RefSeq" id="WP_083345213.1">
    <property type="nucleotide sequence ID" value="NZ_LT629690.1"/>
</dbReference>
<organism evidence="1 2">
    <name type="scientific">Terriglobus roseus</name>
    <dbReference type="NCBI Taxonomy" id="392734"/>
    <lineage>
        <taxon>Bacteria</taxon>
        <taxon>Pseudomonadati</taxon>
        <taxon>Acidobacteriota</taxon>
        <taxon>Terriglobia</taxon>
        <taxon>Terriglobales</taxon>
        <taxon>Acidobacteriaceae</taxon>
        <taxon>Terriglobus</taxon>
    </lineage>
</organism>
<reference evidence="1 2" key="1">
    <citation type="submission" date="2016-10" db="EMBL/GenBank/DDBJ databases">
        <authorList>
            <person name="de Groot N.N."/>
        </authorList>
    </citation>
    <scope>NUCLEOTIDE SEQUENCE [LARGE SCALE GENOMIC DNA]</scope>
    <source>
        <strain evidence="1 2">GAS232</strain>
    </source>
</reference>
<accession>A0A1G7KN48</accession>
<dbReference type="EMBL" id="LT629690">
    <property type="protein sequence ID" value="SDF38678.1"/>
    <property type="molecule type" value="Genomic_DNA"/>
</dbReference>
<keyword evidence="2" id="KW-1185">Reference proteome</keyword>
<dbReference type="AlphaFoldDB" id="A0A1G7KN48"/>
<evidence type="ECO:0008006" key="3">
    <source>
        <dbReference type="Google" id="ProtNLM"/>
    </source>
</evidence>
<name>A0A1G7KN48_9BACT</name>
<evidence type="ECO:0000313" key="1">
    <source>
        <dbReference type="EMBL" id="SDF38678.1"/>
    </source>
</evidence>
<protein>
    <recommendedName>
        <fullName evidence="3">Intracellular proteinase inhibitor</fullName>
    </recommendedName>
</protein>
<gene>
    <name evidence="1" type="ORF">SAMN05444167_2248</name>
</gene>
<proteinExistence type="predicted"/>